<reference evidence="1 3" key="1">
    <citation type="submission" date="2020-01" db="EMBL/GenBank/DDBJ databases">
        <authorList>
            <consortium name="DOE Joint Genome Institute"/>
            <person name="Haridas S."/>
            <person name="Albert R."/>
            <person name="Binder M."/>
            <person name="Bloem J."/>
            <person name="Labutti K."/>
            <person name="Salamov A."/>
            <person name="Andreopoulos B."/>
            <person name="Baker S.E."/>
            <person name="Barry K."/>
            <person name="Bills G."/>
            <person name="Bluhm B.H."/>
            <person name="Cannon C."/>
            <person name="Castanera R."/>
            <person name="Culley D.E."/>
            <person name="Daum C."/>
            <person name="Ezra D."/>
            <person name="Gonzalez J.B."/>
            <person name="Henrissat B."/>
            <person name="Kuo A."/>
            <person name="Liang C."/>
            <person name="Lipzen A."/>
            <person name="Lutzoni F."/>
            <person name="Magnuson J."/>
            <person name="Mondo S."/>
            <person name="Nolan M."/>
            <person name="Ohm R."/>
            <person name="Pangilinan J."/>
            <person name="Park H.-J."/>
            <person name="Ramirez L."/>
            <person name="Alfaro M."/>
            <person name="Sun H."/>
            <person name="Tritt A."/>
            <person name="Yoshinaga Y."/>
            <person name="Zwiers L.-H."/>
            <person name="Turgeon B.G."/>
            <person name="Goodwin S.B."/>
            <person name="Spatafora J.W."/>
            <person name="Crous P.W."/>
            <person name="Grigoriev I.V."/>
        </authorList>
    </citation>
    <scope>NUCLEOTIDE SEQUENCE</scope>
    <source>
        <strain evidence="1 3">CBS 781.70</strain>
    </source>
</reference>
<keyword evidence="2" id="KW-1185">Reference proteome</keyword>
<dbReference type="AlphaFoldDB" id="A0A6G1FQY7"/>
<evidence type="ECO:0000313" key="2">
    <source>
        <dbReference type="Proteomes" id="UP000504638"/>
    </source>
</evidence>
<evidence type="ECO:0000313" key="1">
    <source>
        <dbReference type="EMBL" id="KAF1808197.1"/>
    </source>
</evidence>
<protein>
    <submittedName>
        <fullName evidence="1 3">Uncharacterized protein</fullName>
    </submittedName>
</protein>
<accession>A0A6G1FQY7</accession>
<name>A0A6G1FQY7_9PEZI</name>
<gene>
    <name evidence="1 3" type="ORF">P152DRAFT_251954</name>
</gene>
<dbReference type="GeneID" id="54415285"/>
<evidence type="ECO:0000313" key="3">
    <source>
        <dbReference type="RefSeq" id="XP_033529828.1"/>
    </source>
</evidence>
<proteinExistence type="predicted"/>
<sequence length="104" mass="11929">MRVEWRWIAPLAVALPACFAAVKIPLGSELRRVSGPTNNRKAPQFGEEISWEPVEGGCDIRSLWLQLVHLRPPAVSHDRPLHRIKPFDDPIRQLSRQAVFIWTE</sequence>
<dbReference type="EMBL" id="ML975188">
    <property type="protein sequence ID" value="KAF1808197.1"/>
    <property type="molecule type" value="Genomic_DNA"/>
</dbReference>
<reference evidence="3" key="2">
    <citation type="submission" date="2020-04" db="EMBL/GenBank/DDBJ databases">
        <authorList>
            <consortium name="NCBI Genome Project"/>
        </authorList>
    </citation>
    <scope>NUCLEOTIDE SEQUENCE</scope>
    <source>
        <strain evidence="3">CBS 781.70</strain>
    </source>
</reference>
<organism evidence="1">
    <name type="scientific">Eremomyces bilateralis CBS 781.70</name>
    <dbReference type="NCBI Taxonomy" id="1392243"/>
    <lineage>
        <taxon>Eukaryota</taxon>
        <taxon>Fungi</taxon>
        <taxon>Dikarya</taxon>
        <taxon>Ascomycota</taxon>
        <taxon>Pezizomycotina</taxon>
        <taxon>Dothideomycetes</taxon>
        <taxon>Dothideomycetes incertae sedis</taxon>
        <taxon>Eremomycetales</taxon>
        <taxon>Eremomycetaceae</taxon>
        <taxon>Eremomyces</taxon>
    </lineage>
</organism>
<dbReference type="Proteomes" id="UP000504638">
    <property type="component" value="Unplaced"/>
</dbReference>
<dbReference type="RefSeq" id="XP_033529828.1">
    <property type="nucleotide sequence ID" value="XM_033674715.1"/>
</dbReference>
<reference evidence="3" key="3">
    <citation type="submission" date="2025-04" db="UniProtKB">
        <authorList>
            <consortium name="RefSeq"/>
        </authorList>
    </citation>
    <scope>IDENTIFICATION</scope>
    <source>
        <strain evidence="3">CBS 781.70</strain>
    </source>
</reference>